<dbReference type="PIRSF" id="PIRSF000724">
    <property type="entry name" value="Pgk"/>
    <property type="match status" value="1"/>
</dbReference>
<dbReference type="Proteomes" id="UP001432027">
    <property type="component" value="Unassembled WGS sequence"/>
</dbReference>
<evidence type="ECO:0000256" key="15">
    <source>
        <dbReference type="RuleBase" id="RU000696"/>
    </source>
</evidence>
<keyword evidence="11" id="KW-0460">Magnesium</keyword>
<keyword evidence="10 13" id="KW-0067">ATP-binding</keyword>
<gene>
    <name evidence="16" type="ORF">PENTCL1PPCAC_14745</name>
</gene>
<dbReference type="PRINTS" id="PR00477">
    <property type="entry name" value="PHGLYCKINASE"/>
</dbReference>
<feature type="binding site" evidence="13">
    <location>
        <begin position="289"/>
        <end position="292"/>
    </location>
    <ligand>
        <name>ATP</name>
        <dbReference type="ChEBI" id="CHEBI:30616"/>
    </ligand>
</feature>
<keyword evidence="9 14" id="KW-0418">Kinase</keyword>
<dbReference type="GO" id="GO:0046872">
    <property type="term" value="F:metal ion binding"/>
    <property type="evidence" value="ECO:0007669"/>
    <property type="project" value="UniProtKB-KW"/>
</dbReference>
<feature type="non-terminal residue" evidence="16">
    <location>
        <position position="333"/>
    </location>
</feature>
<dbReference type="InterPro" id="IPR015824">
    <property type="entry name" value="Phosphoglycerate_kinase_N"/>
</dbReference>
<comment type="similarity">
    <text evidence="4 14">Belongs to the phosphoglycerate kinase family.</text>
</comment>
<protein>
    <recommendedName>
        <fullName evidence="5 14">Phosphoglycerate kinase</fullName>
        <ecNumber evidence="5 14">2.7.2.3</ecNumber>
    </recommendedName>
</protein>
<comment type="catalytic activity">
    <reaction evidence="1 14">
        <text>(2R)-3-phosphoglycerate + ATP = (2R)-3-phospho-glyceroyl phosphate + ADP</text>
        <dbReference type="Rhea" id="RHEA:14801"/>
        <dbReference type="ChEBI" id="CHEBI:30616"/>
        <dbReference type="ChEBI" id="CHEBI:57604"/>
        <dbReference type="ChEBI" id="CHEBI:58272"/>
        <dbReference type="ChEBI" id="CHEBI:456216"/>
        <dbReference type="EC" id="2.7.2.3"/>
    </reaction>
</comment>
<evidence type="ECO:0000256" key="12">
    <source>
        <dbReference type="ARBA" id="ARBA00023152"/>
    </source>
</evidence>
<keyword evidence="12" id="KW-0324">Glycolysis</keyword>
<dbReference type="FunFam" id="3.40.50.1260:FF:000019">
    <property type="entry name" value="Phosphoglycerate kinase 1"/>
    <property type="match status" value="1"/>
</dbReference>
<evidence type="ECO:0000256" key="6">
    <source>
        <dbReference type="ARBA" id="ARBA00022679"/>
    </source>
</evidence>
<dbReference type="InterPro" id="IPR036043">
    <property type="entry name" value="Phosphoglycerate_kinase_sf"/>
</dbReference>
<proteinExistence type="inferred from homology"/>
<dbReference type="GO" id="GO:0006096">
    <property type="term" value="P:glycolytic process"/>
    <property type="evidence" value="ECO:0007669"/>
    <property type="project" value="UniProtKB-KW"/>
</dbReference>
<dbReference type="SUPFAM" id="SSF53748">
    <property type="entry name" value="Phosphoglycerate kinase"/>
    <property type="match status" value="1"/>
</dbReference>
<evidence type="ECO:0000313" key="17">
    <source>
        <dbReference type="Proteomes" id="UP001432027"/>
    </source>
</evidence>
<organism evidence="16 17">
    <name type="scientific">Pristionchus entomophagus</name>
    <dbReference type="NCBI Taxonomy" id="358040"/>
    <lineage>
        <taxon>Eukaryota</taxon>
        <taxon>Metazoa</taxon>
        <taxon>Ecdysozoa</taxon>
        <taxon>Nematoda</taxon>
        <taxon>Chromadorea</taxon>
        <taxon>Rhabditida</taxon>
        <taxon>Rhabditina</taxon>
        <taxon>Diplogasteromorpha</taxon>
        <taxon>Diplogasteroidea</taxon>
        <taxon>Neodiplogasteridae</taxon>
        <taxon>Pristionchus</taxon>
    </lineage>
</organism>
<dbReference type="Gene3D" id="3.40.50.1260">
    <property type="entry name" value="Phosphoglycerate kinase, N-terminal domain"/>
    <property type="match status" value="4"/>
</dbReference>
<evidence type="ECO:0000256" key="11">
    <source>
        <dbReference type="ARBA" id="ARBA00022842"/>
    </source>
</evidence>
<keyword evidence="7" id="KW-0479">Metal-binding</keyword>
<keyword evidence="17" id="KW-1185">Reference proteome</keyword>
<evidence type="ECO:0000256" key="1">
    <source>
        <dbReference type="ARBA" id="ARBA00000642"/>
    </source>
</evidence>
<comment type="cofactor">
    <cofactor evidence="2">
        <name>Mg(2+)</name>
        <dbReference type="ChEBI" id="CHEBI:18420"/>
    </cofactor>
</comment>
<evidence type="ECO:0000313" key="16">
    <source>
        <dbReference type="EMBL" id="GMS92570.1"/>
    </source>
</evidence>
<evidence type="ECO:0000256" key="14">
    <source>
        <dbReference type="RuleBase" id="RU000532"/>
    </source>
</evidence>
<dbReference type="EC" id="2.7.2.3" evidence="5 14"/>
<dbReference type="PANTHER" id="PTHR11406:SF0">
    <property type="entry name" value="PHOSPHOGLYCERATE KINASE"/>
    <property type="match status" value="1"/>
</dbReference>
<feature type="binding site" evidence="13">
    <location>
        <position position="202"/>
    </location>
    <ligand>
        <name>ATP</name>
        <dbReference type="ChEBI" id="CHEBI:30616"/>
    </ligand>
</feature>
<comment type="subunit">
    <text evidence="15">Monomer.</text>
</comment>
<accession>A0AAV5TAH2</accession>
<reference evidence="16" key="1">
    <citation type="submission" date="2023-10" db="EMBL/GenBank/DDBJ databases">
        <title>Genome assembly of Pristionchus species.</title>
        <authorList>
            <person name="Yoshida K."/>
            <person name="Sommer R.J."/>
        </authorList>
    </citation>
    <scope>NUCLEOTIDE SEQUENCE</scope>
    <source>
        <strain evidence="16">RS0144</strain>
    </source>
</reference>
<dbReference type="GO" id="GO:0005524">
    <property type="term" value="F:ATP binding"/>
    <property type="evidence" value="ECO:0007669"/>
    <property type="project" value="UniProtKB-KW"/>
</dbReference>
<dbReference type="AlphaFoldDB" id="A0AAV5TAH2"/>
<keyword evidence="6 14" id="KW-0808">Transferase</keyword>
<comment type="caution">
    <text evidence="16">The sequence shown here is derived from an EMBL/GenBank/DDBJ whole genome shotgun (WGS) entry which is preliminary data.</text>
</comment>
<feature type="non-terminal residue" evidence="16">
    <location>
        <position position="1"/>
    </location>
</feature>
<dbReference type="InterPro" id="IPR001576">
    <property type="entry name" value="Phosphoglycerate_kinase"/>
</dbReference>
<feature type="binding site" evidence="13">
    <location>
        <position position="267"/>
    </location>
    <ligand>
        <name>ATP</name>
        <dbReference type="ChEBI" id="CHEBI:30616"/>
    </ligand>
</feature>
<evidence type="ECO:0000256" key="5">
    <source>
        <dbReference type="ARBA" id="ARBA00013061"/>
    </source>
</evidence>
<dbReference type="Pfam" id="PF00162">
    <property type="entry name" value="PGK"/>
    <property type="match status" value="2"/>
</dbReference>
<dbReference type="GO" id="GO:0005829">
    <property type="term" value="C:cytosol"/>
    <property type="evidence" value="ECO:0007669"/>
    <property type="project" value="TreeGrafter"/>
</dbReference>
<dbReference type="GO" id="GO:0004618">
    <property type="term" value="F:phosphoglycerate kinase activity"/>
    <property type="evidence" value="ECO:0007669"/>
    <property type="project" value="UniProtKB-EC"/>
</dbReference>
<sequence length="333" mass="35722">ISCRSHFAVPLNEQGEITNNQRILASLPTIRYALDNGARSVILISHIGRPQGRQQMKYTLEPVAVELRKLLGREVKFLPDCVGEEVEAATANPEPGSVFLLENIRFHVEEEGKGVNERGEKIIADPAAVEQYRASLTRLGDVYVNDAFGNSHRDHSSLVGIKLPLRAAGFLMKNELDYLVKALDNPARPFLVILGGAKVADKIQLIKNMLDKGAKIVPELLEKAKTRGVKIHLPVDFVCGDRFAEDACVSHVTAADGVPDGPAGVFEWDNFDKGTKALMEGVAAATSSGGDTATAAKKFHAETKVSHLSTGGGASLALLEGRTMPGVEALSPA</sequence>
<evidence type="ECO:0000256" key="2">
    <source>
        <dbReference type="ARBA" id="ARBA00001946"/>
    </source>
</evidence>
<evidence type="ECO:0000256" key="7">
    <source>
        <dbReference type="ARBA" id="ARBA00022723"/>
    </source>
</evidence>
<comment type="pathway">
    <text evidence="3 14">Carbohydrate degradation; glycolysis; pyruvate from D-glyceraldehyde 3-phosphate: step 2/5.</text>
</comment>
<evidence type="ECO:0000256" key="3">
    <source>
        <dbReference type="ARBA" id="ARBA00004838"/>
    </source>
</evidence>
<dbReference type="PANTHER" id="PTHR11406">
    <property type="entry name" value="PHOSPHOGLYCERATE KINASE"/>
    <property type="match status" value="1"/>
</dbReference>
<evidence type="ECO:0000256" key="4">
    <source>
        <dbReference type="ARBA" id="ARBA00008982"/>
    </source>
</evidence>
<name>A0AAV5TAH2_9BILA</name>
<evidence type="ECO:0000256" key="9">
    <source>
        <dbReference type="ARBA" id="ARBA00022777"/>
    </source>
</evidence>
<dbReference type="EMBL" id="BTSX01000004">
    <property type="protein sequence ID" value="GMS92570.1"/>
    <property type="molecule type" value="Genomic_DNA"/>
</dbReference>
<dbReference type="GO" id="GO:0043531">
    <property type="term" value="F:ADP binding"/>
    <property type="evidence" value="ECO:0007669"/>
    <property type="project" value="TreeGrafter"/>
</dbReference>
<evidence type="ECO:0000256" key="13">
    <source>
        <dbReference type="PIRSR" id="PIRSR000724-2"/>
    </source>
</evidence>
<evidence type="ECO:0000256" key="8">
    <source>
        <dbReference type="ARBA" id="ARBA00022741"/>
    </source>
</evidence>
<evidence type="ECO:0000256" key="10">
    <source>
        <dbReference type="ARBA" id="ARBA00022840"/>
    </source>
</evidence>
<feature type="binding site" evidence="13">
    <location>
        <position position="240"/>
    </location>
    <ligand>
        <name>ATP</name>
        <dbReference type="ChEBI" id="CHEBI:30616"/>
    </ligand>
</feature>
<keyword evidence="8" id="KW-0547">Nucleotide-binding</keyword>
<dbReference type="GO" id="GO:0006094">
    <property type="term" value="P:gluconeogenesis"/>
    <property type="evidence" value="ECO:0007669"/>
    <property type="project" value="TreeGrafter"/>
</dbReference>